<organism evidence="2 3">
    <name type="scientific">Nitrosarchaeum koreense MY1</name>
    <dbReference type="NCBI Taxonomy" id="1001994"/>
    <lineage>
        <taxon>Archaea</taxon>
        <taxon>Nitrososphaerota</taxon>
        <taxon>Nitrososphaeria</taxon>
        <taxon>Nitrosopumilales</taxon>
        <taxon>Nitrosopumilaceae</taxon>
        <taxon>Nitrosarchaeum</taxon>
    </lineage>
</organism>
<keyword evidence="1" id="KW-0472">Membrane</keyword>
<accession>F9CVH8</accession>
<dbReference type="AlphaFoldDB" id="F9CVH8"/>
<evidence type="ECO:0000313" key="3">
    <source>
        <dbReference type="Proteomes" id="UP000004440"/>
    </source>
</evidence>
<dbReference type="OrthoDB" id="377599at2157"/>
<keyword evidence="3" id="KW-1185">Reference proteome</keyword>
<keyword evidence="1" id="KW-1133">Transmembrane helix</keyword>
<gene>
    <name evidence="2" type="ORF">MY1_0514</name>
</gene>
<evidence type="ECO:0000313" key="2">
    <source>
        <dbReference type="EMBL" id="EGP93280.1"/>
    </source>
</evidence>
<dbReference type="Proteomes" id="UP000004440">
    <property type="component" value="Unassembled WGS sequence"/>
</dbReference>
<feature type="transmembrane region" description="Helical" evidence="1">
    <location>
        <begin position="81"/>
        <end position="99"/>
    </location>
</feature>
<dbReference type="EMBL" id="AFPU01000001">
    <property type="protein sequence ID" value="EGP93280.1"/>
    <property type="molecule type" value="Genomic_DNA"/>
</dbReference>
<sequence length="100" mass="11317">MVSFYHALFLPSIFNGLFLAIATKTSIDFSPSGIGLIIFDIFQPLVNEHNVSLFRSVEIMLLLLPWISYVLVVIKFGIKGLVIFGIILLVSYVIFNYFLN</sequence>
<evidence type="ECO:0000256" key="1">
    <source>
        <dbReference type="SAM" id="Phobius"/>
    </source>
</evidence>
<feature type="transmembrane region" description="Helical" evidence="1">
    <location>
        <begin position="52"/>
        <end position="74"/>
    </location>
</feature>
<protein>
    <submittedName>
        <fullName evidence="2">Uncharacterized protein</fullName>
    </submittedName>
</protein>
<dbReference type="RefSeq" id="WP_007549988.1">
    <property type="nucleotide sequence ID" value="NZ_AFPU01000001.1"/>
</dbReference>
<keyword evidence="1" id="KW-0812">Transmembrane</keyword>
<comment type="caution">
    <text evidence="2">The sequence shown here is derived from an EMBL/GenBank/DDBJ whole genome shotgun (WGS) entry which is preliminary data.</text>
</comment>
<dbReference type="STRING" id="1001994.MY1_0514"/>
<reference evidence="2 3" key="1">
    <citation type="journal article" date="2011" name="J. Bacteriol.">
        <title>Genome Sequence of an Ammonia-Oxidizing Soil Archaeon, "Candidatus Nitrosoarchaeum koreensis" MY1.</title>
        <authorList>
            <person name="Kim B.K."/>
            <person name="Jung M.Y."/>
            <person name="Yu D.S."/>
            <person name="Park S.J."/>
            <person name="Oh T.K."/>
            <person name="Rhee S.K."/>
            <person name="Kim J.F."/>
        </authorList>
    </citation>
    <scope>NUCLEOTIDE SEQUENCE [LARGE SCALE GENOMIC DNA]</scope>
    <source>
        <strain evidence="2 3">MY1</strain>
    </source>
</reference>
<feature type="transmembrane region" description="Helical" evidence="1">
    <location>
        <begin position="6"/>
        <end position="22"/>
    </location>
</feature>
<name>F9CVH8_9ARCH</name>
<proteinExistence type="predicted"/>